<comment type="similarity">
    <text evidence="2 12">Belongs to the amiloride-sensitive sodium channel (TC 1.A.6) family.</text>
</comment>
<keyword evidence="5 12" id="KW-0812">Transmembrane</keyword>
<keyword evidence="9" id="KW-0472">Membrane</keyword>
<keyword evidence="15" id="KW-1185">Reference proteome</keyword>
<dbReference type="EMBL" id="BGPR01009347">
    <property type="protein sequence ID" value="GBN39430.1"/>
    <property type="molecule type" value="Genomic_DNA"/>
</dbReference>
<evidence type="ECO:0000256" key="7">
    <source>
        <dbReference type="ARBA" id="ARBA00023053"/>
    </source>
</evidence>
<dbReference type="PANTHER" id="PTHR11690">
    <property type="entry name" value="AMILORIDE-SENSITIVE SODIUM CHANNEL-RELATED"/>
    <property type="match status" value="1"/>
</dbReference>
<evidence type="ECO:0000313" key="14">
    <source>
        <dbReference type="EMBL" id="GBN39430.1"/>
    </source>
</evidence>
<evidence type="ECO:0000256" key="5">
    <source>
        <dbReference type="ARBA" id="ARBA00022692"/>
    </source>
</evidence>
<sequence length="412" mass="47253">MSSNEVDFLFISYRTDQKYQNKCYDDPLCQWSWFSEECKCVESPCFTEFCLMFNSTHCSCSFSFCRTDRFRTCRPDYSLSRRKPSCYCSNDAIYIAMSNRTNPEELDVLNSLNDSDVRHVVELIRRSKTYDLADVEEAMLPTPEDMVEYGVNFDSLVISCSFEGSACNRENFTVLYHPKYGKCYMFNFVGDRTSKLEKPLDIYSYGSSSGLQLIFHVSEQQTVDLLNREVGVRVVVHDPRDLPFVAEYGINVRPMDMSAIEVTFESIERLGPPWGSCVKEGTPMDYGGMTGPYSILGCEKRCRYTHLKRGCNCTKRHFLRGSVFLTTPTKVDFCNFANSTQYTLLAKSIAQFVKYEKFGVNIDAKAVVENHGTYNRRNSHLTVKFPSGRHLVGRPEGDEEENDFGPSRFTES</sequence>
<protein>
    <submittedName>
        <fullName evidence="14">Amiloride-sensitive sodium channel subunit beta</fullName>
    </submittedName>
</protein>
<dbReference type="GO" id="GO:0015280">
    <property type="term" value="F:ligand-gated sodium channel activity"/>
    <property type="evidence" value="ECO:0007669"/>
    <property type="project" value="TreeGrafter"/>
</dbReference>
<dbReference type="GO" id="GO:0005886">
    <property type="term" value="C:plasma membrane"/>
    <property type="evidence" value="ECO:0007669"/>
    <property type="project" value="TreeGrafter"/>
</dbReference>
<keyword evidence="6" id="KW-1133">Transmembrane helix</keyword>
<name>A0A4Y2NLJ6_ARAVE</name>
<reference evidence="14 15" key="1">
    <citation type="journal article" date="2019" name="Sci. Rep.">
        <title>Orb-weaving spider Araneus ventricosus genome elucidates the spidroin gene catalogue.</title>
        <authorList>
            <person name="Kono N."/>
            <person name="Nakamura H."/>
            <person name="Ohtoshi R."/>
            <person name="Moran D.A.P."/>
            <person name="Shinohara A."/>
            <person name="Yoshida Y."/>
            <person name="Fujiwara M."/>
            <person name="Mori M."/>
            <person name="Tomita M."/>
            <person name="Arakawa K."/>
        </authorList>
    </citation>
    <scope>NUCLEOTIDE SEQUENCE [LARGE SCALE GENOMIC DNA]</scope>
</reference>
<proteinExistence type="inferred from homology"/>
<dbReference type="Pfam" id="PF00858">
    <property type="entry name" value="ASC"/>
    <property type="match status" value="1"/>
</dbReference>
<evidence type="ECO:0000256" key="6">
    <source>
        <dbReference type="ARBA" id="ARBA00022989"/>
    </source>
</evidence>
<keyword evidence="4 12" id="KW-0894">Sodium channel</keyword>
<dbReference type="OrthoDB" id="10064773at2759"/>
<keyword evidence="3 12" id="KW-0813">Transport</keyword>
<evidence type="ECO:0000256" key="12">
    <source>
        <dbReference type="RuleBase" id="RU000679"/>
    </source>
</evidence>
<feature type="region of interest" description="Disordered" evidence="13">
    <location>
        <begin position="387"/>
        <end position="412"/>
    </location>
</feature>
<evidence type="ECO:0000256" key="9">
    <source>
        <dbReference type="ARBA" id="ARBA00023136"/>
    </source>
</evidence>
<keyword evidence="8 12" id="KW-0406">Ion transport</keyword>
<dbReference type="InterPro" id="IPR001873">
    <property type="entry name" value="ENaC"/>
</dbReference>
<evidence type="ECO:0000256" key="10">
    <source>
        <dbReference type="ARBA" id="ARBA00023201"/>
    </source>
</evidence>
<keyword evidence="7" id="KW-0915">Sodium</keyword>
<evidence type="ECO:0000256" key="4">
    <source>
        <dbReference type="ARBA" id="ARBA00022461"/>
    </source>
</evidence>
<dbReference type="AlphaFoldDB" id="A0A4Y2NLJ6"/>
<dbReference type="Gene3D" id="2.60.470.10">
    <property type="entry name" value="Acid-sensing ion channels like domains"/>
    <property type="match status" value="1"/>
</dbReference>
<evidence type="ECO:0000256" key="13">
    <source>
        <dbReference type="SAM" id="MobiDB-lite"/>
    </source>
</evidence>
<evidence type="ECO:0000256" key="8">
    <source>
        <dbReference type="ARBA" id="ARBA00023065"/>
    </source>
</evidence>
<evidence type="ECO:0000256" key="2">
    <source>
        <dbReference type="ARBA" id="ARBA00007193"/>
    </source>
</evidence>
<dbReference type="Proteomes" id="UP000499080">
    <property type="component" value="Unassembled WGS sequence"/>
</dbReference>
<comment type="caution">
    <text evidence="14">The sequence shown here is derived from an EMBL/GenBank/DDBJ whole genome shotgun (WGS) entry which is preliminary data.</text>
</comment>
<keyword evidence="11 12" id="KW-0407">Ion channel</keyword>
<evidence type="ECO:0000256" key="1">
    <source>
        <dbReference type="ARBA" id="ARBA00004141"/>
    </source>
</evidence>
<accession>A0A4Y2NLJ6</accession>
<evidence type="ECO:0000256" key="3">
    <source>
        <dbReference type="ARBA" id="ARBA00022448"/>
    </source>
</evidence>
<comment type="subcellular location">
    <subcellularLocation>
        <location evidence="1">Membrane</location>
        <topology evidence="1">Multi-pass membrane protein</topology>
    </subcellularLocation>
</comment>
<dbReference type="PRINTS" id="PR01078">
    <property type="entry name" value="AMINACHANNEL"/>
</dbReference>
<organism evidence="14 15">
    <name type="scientific">Araneus ventricosus</name>
    <name type="common">Orbweaver spider</name>
    <name type="synonym">Epeira ventricosa</name>
    <dbReference type="NCBI Taxonomy" id="182803"/>
    <lineage>
        <taxon>Eukaryota</taxon>
        <taxon>Metazoa</taxon>
        <taxon>Ecdysozoa</taxon>
        <taxon>Arthropoda</taxon>
        <taxon>Chelicerata</taxon>
        <taxon>Arachnida</taxon>
        <taxon>Araneae</taxon>
        <taxon>Araneomorphae</taxon>
        <taxon>Entelegynae</taxon>
        <taxon>Araneoidea</taxon>
        <taxon>Araneidae</taxon>
        <taxon>Araneus</taxon>
    </lineage>
</organism>
<gene>
    <name evidence="14" type="primary">SCNN1B</name>
    <name evidence="14" type="ORF">AVEN_64950_1</name>
</gene>
<evidence type="ECO:0000256" key="11">
    <source>
        <dbReference type="ARBA" id="ARBA00023303"/>
    </source>
</evidence>
<keyword evidence="10 12" id="KW-0739">Sodium transport</keyword>
<dbReference type="PANTHER" id="PTHR11690:SF248">
    <property type="entry name" value="PICKPOCKET 17, ISOFORM A"/>
    <property type="match status" value="1"/>
</dbReference>
<evidence type="ECO:0000313" key="15">
    <source>
        <dbReference type="Proteomes" id="UP000499080"/>
    </source>
</evidence>